<evidence type="ECO:0000313" key="2">
    <source>
        <dbReference type="Proteomes" id="UP000264006"/>
    </source>
</evidence>
<reference evidence="1 2" key="1">
    <citation type="submission" date="2018-09" db="EMBL/GenBank/DDBJ databases">
        <title>Complete genome sequence of Euzebya sp. DY32-46 isolated from seawater of Pacific Ocean.</title>
        <authorList>
            <person name="Xu L."/>
            <person name="Wu Y.-H."/>
            <person name="Xu X.-W."/>
        </authorList>
    </citation>
    <scope>NUCLEOTIDE SEQUENCE [LARGE SCALE GENOMIC DNA]</scope>
    <source>
        <strain evidence="1 2">DY32-46</strain>
    </source>
</reference>
<gene>
    <name evidence="1" type="ORF">DVS28_a4016</name>
</gene>
<proteinExistence type="predicted"/>
<dbReference type="RefSeq" id="WP_245973560.1">
    <property type="nucleotide sequence ID" value="NZ_CP031165.1"/>
</dbReference>
<protein>
    <submittedName>
        <fullName evidence="1">Uncharacterized protein</fullName>
    </submittedName>
</protein>
<dbReference type="AlphaFoldDB" id="A0A346Y2I8"/>
<organism evidence="1 2">
    <name type="scientific">Euzebya pacifica</name>
    <dbReference type="NCBI Taxonomy" id="1608957"/>
    <lineage>
        <taxon>Bacteria</taxon>
        <taxon>Bacillati</taxon>
        <taxon>Actinomycetota</taxon>
        <taxon>Nitriliruptoria</taxon>
        <taxon>Euzebyales</taxon>
    </lineage>
</organism>
<keyword evidence="2" id="KW-1185">Reference proteome</keyword>
<dbReference type="KEGG" id="euz:DVS28_a4016"/>
<sequence length="51" mass="5511">MPVYQLTAIDTYTLWAVADLVIGRVNSTMTLTFIPPCSTGSPRSTSTCRAC</sequence>
<accession>A0A346Y2I8</accession>
<dbReference type="Proteomes" id="UP000264006">
    <property type="component" value="Chromosome"/>
</dbReference>
<dbReference type="EMBL" id="CP031165">
    <property type="protein sequence ID" value="AXV08685.1"/>
    <property type="molecule type" value="Genomic_DNA"/>
</dbReference>
<name>A0A346Y2I8_9ACTN</name>
<evidence type="ECO:0000313" key="1">
    <source>
        <dbReference type="EMBL" id="AXV08685.1"/>
    </source>
</evidence>